<evidence type="ECO:0000256" key="2">
    <source>
        <dbReference type="ARBA" id="ARBA00022692"/>
    </source>
</evidence>
<dbReference type="InterPro" id="IPR050932">
    <property type="entry name" value="TM2D1-3-like"/>
</dbReference>
<protein>
    <recommendedName>
        <fullName evidence="10">TM2 domain-containing protein</fullName>
    </recommendedName>
</protein>
<comment type="subcellular location">
    <subcellularLocation>
        <location evidence="1">Membrane</location>
        <topology evidence="1">Multi-pass membrane protein</topology>
    </subcellularLocation>
</comment>
<keyword evidence="2 5" id="KW-0812">Transmembrane</keyword>
<dbReference type="AlphaFoldDB" id="E8RQG0"/>
<dbReference type="RefSeq" id="WP_013477978.1">
    <property type="nucleotide sequence ID" value="NC_014816.1"/>
</dbReference>
<evidence type="ECO:0000313" key="8">
    <source>
        <dbReference type="EMBL" id="ADU12144.1"/>
    </source>
</evidence>
<dbReference type="Pfam" id="PF05154">
    <property type="entry name" value="TM2"/>
    <property type="match status" value="1"/>
</dbReference>
<dbReference type="InterPro" id="IPR007829">
    <property type="entry name" value="TM2"/>
</dbReference>
<keyword evidence="9" id="KW-1185">Reference proteome</keyword>
<dbReference type="HOGENOM" id="CLU_2045365_0_0_5"/>
<sequence length="147" mass="15970">MTYDNTQAMMAYDARKKSIALAYVLWFFLGGLGAHNFYLGRNGVAITQLVLMILGVLTAVLLVGLFLMAGVGIWVLIDAFIIPGTVERSNMALAAQFKSNASVTPPARFTAHDLSAEMDALATLRNSGAITEAEYEEKRQALLARLQ</sequence>
<dbReference type="eggNOG" id="COG2314">
    <property type="taxonomic scope" value="Bacteria"/>
</dbReference>
<dbReference type="PANTHER" id="PTHR21016:SF25">
    <property type="entry name" value="TM2 DOMAIN-CONTAINING PROTEIN DDB_G0277895-RELATED"/>
    <property type="match status" value="1"/>
</dbReference>
<feature type="domain" description="SHOCT" evidence="7">
    <location>
        <begin position="117"/>
        <end position="143"/>
    </location>
</feature>
<dbReference type="OrthoDB" id="2004788at2"/>
<proteinExistence type="predicted"/>
<reference evidence="9" key="1">
    <citation type="submission" date="2010-12" db="EMBL/GenBank/DDBJ databases">
        <title>Complete sequence of chromosome 1 of Asticcacaulis excentricus CB 48.</title>
        <authorList>
            <consortium name="US DOE Joint Genome Institute"/>
            <person name="Lucas S."/>
            <person name="Copeland A."/>
            <person name="Lapidus A."/>
            <person name="Cheng J.-F."/>
            <person name="Bruce D."/>
            <person name="Goodwin L."/>
            <person name="Pitluck S."/>
            <person name="Teshima H."/>
            <person name="Davenport K."/>
            <person name="Detter J.C."/>
            <person name="Han C."/>
            <person name="Tapia R."/>
            <person name="Land M."/>
            <person name="Hauser L."/>
            <person name="Jeffries C."/>
            <person name="Kyrpides N."/>
            <person name="Ivanova N."/>
            <person name="Ovchinnikova G."/>
            <person name="Brun Y.V."/>
            <person name="Woyke T."/>
        </authorList>
    </citation>
    <scope>NUCLEOTIDE SEQUENCE [LARGE SCALE GENOMIC DNA]</scope>
    <source>
        <strain evidence="9">ATCC 15261 / DSM 4724 / KCTC 12464 / NCIMB 9791 / VKM B-1370 / CB 48</strain>
    </source>
</reference>
<feature type="transmembrane region" description="Helical" evidence="5">
    <location>
        <begin position="50"/>
        <end position="81"/>
    </location>
</feature>
<dbReference type="PANTHER" id="PTHR21016">
    <property type="entry name" value="BETA-AMYLOID BINDING PROTEIN-RELATED"/>
    <property type="match status" value="1"/>
</dbReference>
<organism evidence="8 9">
    <name type="scientific">Asticcacaulis excentricus (strain ATCC 15261 / DSM 4724 / KCTC 12464 / NCIMB 9791 / VKM B-1370 / CB 48)</name>
    <dbReference type="NCBI Taxonomy" id="573065"/>
    <lineage>
        <taxon>Bacteria</taxon>
        <taxon>Pseudomonadati</taxon>
        <taxon>Pseudomonadota</taxon>
        <taxon>Alphaproteobacteria</taxon>
        <taxon>Caulobacterales</taxon>
        <taxon>Caulobacteraceae</taxon>
        <taxon>Asticcacaulis</taxon>
    </lineage>
</organism>
<dbReference type="KEGG" id="aex:Astex_0449"/>
<evidence type="ECO:0000259" key="7">
    <source>
        <dbReference type="Pfam" id="PF09851"/>
    </source>
</evidence>
<accession>E8RQG0</accession>
<evidence type="ECO:0000256" key="3">
    <source>
        <dbReference type="ARBA" id="ARBA00022989"/>
    </source>
</evidence>
<evidence type="ECO:0000313" key="9">
    <source>
        <dbReference type="Proteomes" id="UP000001492"/>
    </source>
</evidence>
<feature type="domain" description="TM2" evidence="6">
    <location>
        <begin position="16"/>
        <end position="66"/>
    </location>
</feature>
<gene>
    <name evidence="8" type="ordered locus">Astex_0449</name>
</gene>
<dbReference type="EMBL" id="CP002395">
    <property type="protein sequence ID" value="ADU12144.1"/>
    <property type="molecule type" value="Genomic_DNA"/>
</dbReference>
<dbReference type="Proteomes" id="UP000001492">
    <property type="component" value="Chromosome 1"/>
</dbReference>
<feature type="transmembrane region" description="Helical" evidence="5">
    <location>
        <begin position="20"/>
        <end position="38"/>
    </location>
</feature>
<dbReference type="InterPro" id="IPR018649">
    <property type="entry name" value="SHOCT"/>
</dbReference>
<evidence type="ECO:0000256" key="4">
    <source>
        <dbReference type="ARBA" id="ARBA00023136"/>
    </source>
</evidence>
<keyword evidence="4 5" id="KW-0472">Membrane</keyword>
<evidence type="ECO:0008006" key="10">
    <source>
        <dbReference type="Google" id="ProtNLM"/>
    </source>
</evidence>
<dbReference type="Pfam" id="PF09851">
    <property type="entry name" value="SHOCT"/>
    <property type="match status" value="1"/>
</dbReference>
<evidence type="ECO:0000259" key="6">
    <source>
        <dbReference type="Pfam" id="PF05154"/>
    </source>
</evidence>
<evidence type="ECO:0000256" key="1">
    <source>
        <dbReference type="ARBA" id="ARBA00004141"/>
    </source>
</evidence>
<name>E8RQG0_ASTEC</name>
<evidence type="ECO:0000256" key="5">
    <source>
        <dbReference type="SAM" id="Phobius"/>
    </source>
</evidence>
<keyword evidence="3 5" id="KW-1133">Transmembrane helix</keyword>
<dbReference type="GO" id="GO:0016020">
    <property type="term" value="C:membrane"/>
    <property type="evidence" value="ECO:0007669"/>
    <property type="project" value="UniProtKB-SubCell"/>
</dbReference>